<proteinExistence type="predicted"/>
<gene>
    <name evidence="1" type="ORF">SVIM_LOCUS263886</name>
</gene>
<reference evidence="1" key="1">
    <citation type="submission" date="2019-03" db="EMBL/GenBank/DDBJ databases">
        <authorList>
            <person name="Mank J."/>
            <person name="Almeida P."/>
        </authorList>
    </citation>
    <scope>NUCLEOTIDE SEQUENCE</scope>
    <source>
        <strain evidence="1">78183</strain>
    </source>
</reference>
<name>A0A6N2LSU0_SALVM</name>
<accession>A0A6N2LSU0</accession>
<protein>
    <submittedName>
        <fullName evidence="1">Uncharacterized protein</fullName>
    </submittedName>
</protein>
<evidence type="ECO:0000313" key="1">
    <source>
        <dbReference type="EMBL" id="VFU43307.1"/>
    </source>
</evidence>
<dbReference type="EMBL" id="CAADRP010001596">
    <property type="protein sequence ID" value="VFU43307.1"/>
    <property type="molecule type" value="Genomic_DNA"/>
</dbReference>
<sequence>MASQLKSSLASSLARRLVISGAPFRVSPNKRSFTVKAVQADKPTYQVLLANLKPTFTESSMGFSCTSCDENPPANASPATKEKLLLPFAVRLLNYQDISTSSSLITYSSY</sequence>
<dbReference type="AlphaFoldDB" id="A0A6N2LSU0"/>
<organism evidence="1">
    <name type="scientific">Salix viminalis</name>
    <name type="common">Common osier</name>
    <name type="synonym">Basket willow</name>
    <dbReference type="NCBI Taxonomy" id="40686"/>
    <lineage>
        <taxon>Eukaryota</taxon>
        <taxon>Viridiplantae</taxon>
        <taxon>Streptophyta</taxon>
        <taxon>Embryophyta</taxon>
        <taxon>Tracheophyta</taxon>
        <taxon>Spermatophyta</taxon>
        <taxon>Magnoliopsida</taxon>
        <taxon>eudicotyledons</taxon>
        <taxon>Gunneridae</taxon>
        <taxon>Pentapetalae</taxon>
        <taxon>rosids</taxon>
        <taxon>fabids</taxon>
        <taxon>Malpighiales</taxon>
        <taxon>Salicaceae</taxon>
        <taxon>Saliceae</taxon>
        <taxon>Salix</taxon>
    </lineage>
</organism>